<dbReference type="AlphaFoldDB" id="A0A3D9USE8"/>
<dbReference type="InterPro" id="IPR000719">
    <property type="entry name" value="Prot_kinase_dom"/>
</dbReference>
<keyword evidence="2" id="KW-0723">Serine/threonine-protein kinase</keyword>
<keyword evidence="6" id="KW-0067">ATP-binding</keyword>
<dbReference type="GO" id="GO:0004674">
    <property type="term" value="F:protein serine/threonine kinase activity"/>
    <property type="evidence" value="ECO:0007669"/>
    <property type="project" value="UniProtKB-KW"/>
</dbReference>
<dbReference type="InterPro" id="IPR008271">
    <property type="entry name" value="Ser/Thr_kinase_AS"/>
</dbReference>
<evidence type="ECO:0000256" key="3">
    <source>
        <dbReference type="ARBA" id="ARBA00022679"/>
    </source>
</evidence>
<organism evidence="13 14">
    <name type="scientific">Calidifontibacter indicus</name>
    <dbReference type="NCBI Taxonomy" id="419650"/>
    <lineage>
        <taxon>Bacteria</taxon>
        <taxon>Bacillati</taxon>
        <taxon>Actinomycetota</taxon>
        <taxon>Actinomycetes</taxon>
        <taxon>Micrococcales</taxon>
        <taxon>Dermacoccaceae</taxon>
        <taxon>Calidifontibacter</taxon>
    </lineage>
</organism>
<dbReference type="EC" id="2.7.11.1" evidence="1"/>
<feature type="compositionally biased region" description="Polar residues" evidence="9">
    <location>
        <begin position="329"/>
        <end position="338"/>
    </location>
</feature>
<evidence type="ECO:0000256" key="8">
    <source>
        <dbReference type="ARBA" id="ARBA00048679"/>
    </source>
</evidence>
<dbReference type="Pfam" id="PF03793">
    <property type="entry name" value="PASTA"/>
    <property type="match status" value="4"/>
</dbReference>
<evidence type="ECO:0000256" key="7">
    <source>
        <dbReference type="ARBA" id="ARBA00047899"/>
    </source>
</evidence>
<dbReference type="InterPro" id="IPR011009">
    <property type="entry name" value="Kinase-like_dom_sf"/>
</dbReference>
<keyword evidence="14" id="KW-1185">Reference proteome</keyword>
<evidence type="ECO:0000256" key="4">
    <source>
        <dbReference type="ARBA" id="ARBA00022741"/>
    </source>
</evidence>
<dbReference type="Proteomes" id="UP000256253">
    <property type="component" value="Unassembled WGS sequence"/>
</dbReference>
<proteinExistence type="predicted"/>
<feature type="region of interest" description="Disordered" evidence="9">
    <location>
        <begin position="285"/>
        <end position="357"/>
    </location>
</feature>
<feature type="domain" description="Protein kinase" evidence="11">
    <location>
        <begin position="20"/>
        <end position="280"/>
    </location>
</feature>
<feature type="domain" description="PASTA" evidence="12">
    <location>
        <begin position="522"/>
        <end position="589"/>
    </location>
</feature>
<protein>
    <recommendedName>
        <fullName evidence="1">non-specific serine/threonine protein kinase</fullName>
        <ecNumber evidence="1">2.7.11.1</ecNumber>
    </recommendedName>
</protein>
<dbReference type="Pfam" id="PF00069">
    <property type="entry name" value="Pkinase"/>
    <property type="match status" value="1"/>
</dbReference>
<keyword evidence="10" id="KW-1133">Transmembrane helix</keyword>
<evidence type="ECO:0000256" key="9">
    <source>
        <dbReference type="SAM" id="MobiDB-lite"/>
    </source>
</evidence>
<keyword evidence="10" id="KW-0472">Membrane</keyword>
<dbReference type="PANTHER" id="PTHR43289:SF34">
    <property type="entry name" value="SERINE_THREONINE-PROTEIN KINASE YBDM-RELATED"/>
    <property type="match status" value="1"/>
</dbReference>
<dbReference type="SUPFAM" id="SSF56112">
    <property type="entry name" value="Protein kinase-like (PK-like)"/>
    <property type="match status" value="1"/>
</dbReference>
<dbReference type="CDD" id="cd14014">
    <property type="entry name" value="STKc_PknB_like"/>
    <property type="match status" value="1"/>
</dbReference>
<feature type="domain" description="PASTA" evidence="12">
    <location>
        <begin position="454"/>
        <end position="521"/>
    </location>
</feature>
<accession>A0A3D9USE8</accession>
<dbReference type="PANTHER" id="PTHR43289">
    <property type="entry name" value="MITOGEN-ACTIVATED PROTEIN KINASE KINASE KINASE 20-RELATED"/>
    <property type="match status" value="1"/>
</dbReference>
<keyword evidence="4" id="KW-0547">Nucleotide-binding</keyword>
<dbReference type="NCBIfam" id="NF033483">
    <property type="entry name" value="PknB_PASTA_kin"/>
    <property type="match status" value="1"/>
</dbReference>
<comment type="catalytic activity">
    <reaction evidence="8">
        <text>L-seryl-[protein] + ATP = O-phospho-L-seryl-[protein] + ADP + H(+)</text>
        <dbReference type="Rhea" id="RHEA:17989"/>
        <dbReference type="Rhea" id="RHEA-COMP:9863"/>
        <dbReference type="Rhea" id="RHEA-COMP:11604"/>
        <dbReference type="ChEBI" id="CHEBI:15378"/>
        <dbReference type="ChEBI" id="CHEBI:29999"/>
        <dbReference type="ChEBI" id="CHEBI:30616"/>
        <dbReference type="ChEBI" id="CHEBI:83421"/>
        <dbReference type="ChEBI" id="CHEBI:456216"/>
        <dbReference type="EC" id="2.7.11.1"/>
    </reaction>
</comment>
<comment type="caution">
    <text evidence="13">The sequence shown here is derived from an EMBL/GenBank/DDBJ whole genome shotgun (WGS) entry which is preliminary data.</text>
</comment>
<dbReference type="EMBL" id="QTUA01000001">
    <property type="protein sequence ID" value="REF31423.1"/>
    <property type="molecule type" value="Genomic_DNA"/>
</dbReference>
<evidence type="ECO:0000256" key="10">
    <source>
        <dbReference type="SAM" id="Phobius"/>
    </source>
</evidence>
<dbReference type="Gene3D" id="3.30.10.20">
    <property type="match status" value="4"/>
</dbReference>
<keyword evidence="3" id="KW-0808">Transferase</keyword>
<dbReference type="Gene3D" id="3.30.200.20">
    <property type="entry name" value="Phosphorylase Kinase, domain 1"/>
    <property type="match status" value="1"/>
</dbReference>
<dbReference type="GO" id="GO:0005524">
    <property type="term" value="F:ATP binding"/>
    <property type="evidence" value="ECO:0007669"/>
    <property type="project" value="UniProtKB-KW"/>
</dbReference>
<evidence type="ECO:0000259" key="11">
    <source>
        <dbReference type="PROSITE" id="PS50011"/>
    </source>
</evidence>
<keyword evidence="5 13" id="KW-0418">Kinase</keyword>
<evidence type="ECO:0000313" key="14">
    <source>
        <dbReference type="Proteomes" id="UP000256253"/>
    </source>
</evidence>
<evidence type="ECO:0000256" key="5">
    <source>
        <dbReference type="ARBA" id="ARBA00022777"/>
    </source>
</evidence>
<feature type="transmembrane region" description="Helical" evidence="10">
    <location>
        <begin position="363"/>
        <end position="383"/>
    </location>
</feature>
<dbReference type="PROSITE" id="PS51178">
    <property type="entry name" value="PASTA"/>
    <property type="match status" value="4"/>
</dbReference>
<dbReference type="PROSITE" id="PS50011">
    <property type="entry name" value="PROTEIN_KINASE_DOM"/>
    <property type="match status" value="1"/>
</dbReference>
<dbReference type="InterPro" id="IPR005543">
    <property type="entry name" value="PASTA_dom"/>
</dbReference>
<comment type="catalytic activity">
    <reaction evidence="7">
        <text>L-threonyl-[protein] + ATP = O-phospho-L-threonyl-[protein] + ADP + H(+)</text>
        <dbReference type="Rhea" id="RHEA:46608"/>
        <dbReference type="Rhea" id="RHEA-COMP:11060"/>
        <dbReference type="Rhea" id="RHEA-COMP:11605"/>
        <dbReference type="ChEBI" id="CHEBI:15378"/>
        <dbReference type="ChEBI" id="CHEBI:30013"/>
        <dbReference type="ChEBI" id="CHEBI:30616"/>
        <dbReference type="ChEBI" id="CHEBI:61977"/>
        <dbReference type="ChEBI" id="CHEBI:456216"/>
        <dbReference type="EC" id="2.7.11.1"/>
    </reaction>
</comment>
<evidence type="ECO:0000256" key="6">
    <source>
        <dbReference type="ARBA" id="ARBA00022840"/>
    </source>
</evidence>
<keyword evidence="10" id="KW-0812">Transmembrane</keyword>
<dbReference type="GO" id="GO:0045717">
    <property type="term" value="P:negative regulation of fatty acid biosynthetic process"/>
    <property type="evidence" value="ECO:0007669"/>
    <property type="project" value="UniProtKB-ARBA"/>
</dbReference>
<dbReference type="SMART" id="SM00220">
    <property type="entry name" value="S_TKc"/>
    <property type="match status" value="1"/>
</dbReference>
<dbReference type="Gene3D" id="1.10.510.10">
    <property type="entry name" value="Transferase(Phosphotransferase) domain 1"/>
    <property type="match status" value="1"/>
</dbReference>
<evidence type="ECO:0000256" key="2">
    <source>
        <dbReference type="ARBA" id="ARBA00022527"/>
    </source>
</evidence>
<dbReference type="SMART" id="SM00740">
    <property type="entry name" value="PASTA"/>
    <property type="match status" value="4"/>
</dbReference>
<dbReference type="PROSITE" id="PS00108">
    <property type="entry name" value="PROTEIN_KINASE_ST"/>
    <property type="match status" value="1"/>
</dbReference>
<feature type="domain" description="PASTA" evidence="12">
    <location>
        <begin position="590"/>
        <end position="653"/>
    </location>
</feature>
<evidence type="ECO:0000259" key="12">
    <source>
        <dbReference type="PROSITE" id="PS51178"/>
    </source>
</evidence>
<dbReference type="FunFam" id="3.30.200.20:FF:000035">
    <property type="entry name" value="Serine/threonine protein kinase Stk1"/>
    <property type="match status" value="1"/>
</dbReference>
<feature type="compositionally biased region" description="Low complexity" evidence="9">
    <location>
        <begin position="307"/>
        <end position="317"/>
    </location>
</feature>
<evidence type="ECO:0000256" key="1">
    <source>
        <dbReference type="ARBA" id="ARBA00012513"/>
    </source>
</evidence>
<dbReference type="FunFam" id="1.10.510.10:FF:000021">
    <property type="entry name" value="Serine/threonine protein kinase"/>
    <property type="match status" value="1"/>
</dbReference>
<reference evidence="13 14" key="1">
    <citation type="submission" date="2018-08" db="EMBL/GenBank/DDBJ databases">
        <title>Sequencing the genomes of 1000 actinobacteria strains.</title>
        <authorList>
            <person name="Klenk H.-P."/>
        </authorList>
    </citation>
    <scope>NUCLEOTIDE SEQUENCE [LARGE SCALE GENOMIC DNA]</scope>
    <source>
        <strain evidence="13 14">DSM 22967</strain>
    </source>
</reference>
<dbReference type="CDD" id="cd06577">
    <property type="entry name" value="PASTA_pknB"/>
    <property type="match status" value="4"/>
</dbReference>
<gene>
    <name evidence="13" type="ORF">DFJ65_2490</name>
</gene>
<name>A0A3D9USE8_9MICO</name>
<feature type="domain" description="PASTA" evidence="12">
    <location>
        <begin position="389"/>
        <end position="453"/>
    </location>
</feature>
<evidence type="ECO:0000313" key="13">
    <source>
        <dbReference type="EMBL" id="REF31423.1"/>
    </source>
</evidence>
<sequence length="653" mass="68055">MRVSPVSEASIVGRVIDGRYRVTRHLADGGMGSVFVATDLRLERDIALKVMRSDLARDDAFVARFRREAHSAARLTHPNVVAVTDQGSDGHYAFLAMELVLGETLRQLIRRRGPLPVDEALGLLDPVVDGLAAAHRAGIVHRDVKPENVLISSTGQVKVTDFGLARAVTTSTLTGDSDILLGTASYLSPEQVEHGTADARSDVYSAGLLLFEMVTGEKAFPGDSPIHVAYQHVHGTMPKASDAVPTVPAAVDRLIAEATAKNPDDRPATAADLLIALRTVRRSLGASRTDDETTDVAVVADADHAPPADNTADNTTADTDETDVRSLGAKNSYTTEIGSRTDPLHTDAYPESAAAPGRRRRTALIAAVLAVLLVVGGGAGWAFTAGPFGSTKVPTVTGMTQGSAVSSLTGSDLKVKVQQTFSETVPAGRVIKADPAAGAQTRKNSTVVLTVSKGAERFTVPGLPGTTEADARAAVTKAELTVGTVTKAYNETVPSGSVVSSNPAAGSPLKRGTKVNLVVSQGKQPIPVPVIAGQPQDQVESSLTSLGLKVTQAPQEFSDTVAKGSVIRSNPGQGAIAHKGATVEIVVSKGPEMVTVPNVVDMKSGAARSKLEAAGFTVKIDRFFGGLFDTVRDQSLRAGSSVRKGSTITLSVV</sequence>